<evidence type="ECO:0000256" key="12">
    <source>
        <dbReference type="SAM" id="MobiDB-lite"/>
    </source>
</evidence>
<dbReference type="GO" id="GO:0032266">
    <property type="term" value="F:phosphatidylinositol-3-phosphate binding"/>
    <property type="evidence" value="ECO:0007669"/>
    <property type="project" value="TreeGrafter"/>
</dbReference>
<sequence length="2046" mass="226188">MFRWDFAESIFSKWAIKRVCKFLLKKKLGDFILGDIDLDQLEVQFTRGTIQLSDLAVNVDYINQKFAGAAVVLKEGSIASLSIKIPWKLQNCQIELEELELVFAPFTGSKIQVSSSCLESSSGHKQQMSLGPDENGPKISRESYGSVSLDIHEGVKTIAKIVKWLLTSFHVRLKNLIVAFDPCLEMNENRLPVDKSLVLRIAETEFGTCLSEDVVQTQIPMADCLLGMAKLTNFVKFEGAVIEVLKMPDIDKSPCPQDSLETICNDYSSSGLPLSSTTAILTGKSGGISGRMNICIPWKNGSLDFHKVDAAVCFDPFELRLQPSTIEWIIIIWESLKYASTAARSCVQFNTIDSSCSKSGLHSYSSLRSSTILGADITKPSIRKFSEELHSDINRETIPEDLLPQTHVIQNWVPFSFKEDQAELEQDYGASIDQFFECFDGLRSSQANSGTSGLWNWTYSVLSAINVASNLASGSGHMLTEQHVETCLRATVTGVSLFLFFHDKEENVSDQLLGGDRDANKSCRLDYLSSPTSCTQTFDSYASCFSSMNVDQSTIAEPSLTGFKMHHLEAKCQDVVINFQIGSRKKDCQISIKHVKMDEYYDHKSHVKMFGFSDNSDCGDQMLRNKTMKQKVLDALPPFPAFVQEYDLESSVEHNFEKINENYSSQDQMIKVGLMESFGDCSFQCVVSLSDLDGSSVASITFSLHFPPCFMWLHFHLVDSLLNLFKKVETCIKKRSDNRDFVFYDSSGDKKLVSPHDVKGCDSSMKTISNVQGNIVFAHTRIIICFPLQSMEDFEHLYLMDKFIILEHFPLLIAEEVLHVYPCPLKQLIAPNSSTCSPTFSLHFELGTFDIYLTNSIIKDVAADQSIPLEVKDVSAVKVLSLTNKTGDKHSGISIVWQKGPVTGPWMASRAWSMASTHDRRSRNKVTGKDCEFSSVTAVEDFEMNSSDIHQELILSSGLLLYLSFSIIRLNLHSHNYERLNYLLDIASNGLSNGGSSKLSVSEEERTLCKENASQKAIIMDCDVLDLCIVFDEVPDCSHSVQKELVGSWNCFSLMIKNFEIMSVSNIGEVSGTNFFRLVHGEGQLCGSLFNGNNCTSDTTQDVLLISCMNSASGRGGGDGANMLSFGSAGTKITYLCNPQLSRSYTSILVHCGTIIAPGGRLDWVSHLCSFFSLPFEKESSIIDVNQAEPSSNSTNYEASFFLDLVDVALSYEPHFKRLAINGDSAYAGCDDIFELSQGIAEQLVGCLLAASSFSVSNYAMSNSAISDYNIQLQDLGLLICQSSGLNNDYGSYDVSYLQKTGYAKVASGNLLVAIIKISSLRWEVECSESHINFDTCHDTTHGLFRLIAQLQQLYAPDMEDTLAHLQSRWKSVQQSQNANESDDASDSSHSSSSLDAGKKLSTSDDNSLSIGLLDGIVENAFHPTKGSSIRLNPSVLGQDNYFDNVNTNSSISHVDDVSSVKVSFMGSACNLGVEHSCLESNSVLDNIEIESEKEESLPQLIESYYFPEIIAPSLTVKRSLPVEDQRCKYGLPSRVVDGGKGGWYEDGHLMIVDNHIPNSILLDSDQHHEKTKFVPGDSDASAHCSEKGKILLKNIDVRWTMFAGSDWSQQMKNSTGKDASISLELVLSGLNIQYAIYPDGEVNVSKLSIYSQDFHLYDRSTTAPWKMVIGHYNSKDHPRESYAKAFKLDLETVRPDPTTPIEDYRLYLEFLPLRLHLDQSQINFLISFFSNGSSVEESPSISKDSDMSCIAEKKINVHRSQPIVEEALLPFFQKCDVKPVVVRVDYIPRHMDLASLRSGNYVELLNLVSWKGIDLQLKQVCAVGIYGWASVCETVVGQWLEDISHNQVHKLLKGLAPVKSLVSVAAGTSKLVTLPVKSYKRDKKLLKGMQRGAIAFAKSISLEAVALGVHLASGAHEILLQTELILRNIPTNAPSPFEKDRRKKSANSNQPVDAQEGIRQAYESLSDGLSRTASAILGNPIKEYRRGAGAGSALATAVRAAPAAALAPVTASAHAMHCALLGMRNSLDPERKKESMNKYHGSSRP</sequence>
<feature type="region of interest" description="Disordered" evidence="12">
    <location>
        <begin position="1374"/>
        <end position="1405"/>
    </location>
</feature>
<dbReference type="InterPro" id="IPR026849">
    <property type="entry name" value="ATG2"/>
</dbReference>
<evidence type="ECO:0000256" key="4">
    <source>
        <dbReference type="ARBA" id="ARBA00018070"/>
    </source>
</evidence>
<dbReference type="GO" id="GO:0034727">
    <property type="term" value="P:piecemeal microautophagy of the nucleus"/>
    <property type="evidence" value="ECO:0007669"/>
    <property type="project" value="TreeGrafter"/>
</dbReference>
<dbReference type="PANTHER" id="PTHR13190:SF1">
    <property type="entry name" value="AUTOPHAGY-RELATED 2, ISOFORM A"/>
    <property type="match status" value="1"/>
</dbReference>
<accession>A0A2I0WJR5</accession>
<dbReference type="Pfam" id="PF13329">
    <property type="entry name" value="ATG2_CAD"/>
    <property type="match status" value="2"/>
</dbReference>
<feature type="region of interest" description="Disordered" evidence="12">
    <location>
        <begin position="1933"/>
        <end position="1956"/>
    </location>
</feature>
<keyword evidence="7" id="KW-0072">Autophagy</keyword>
<organism evidence="13 14">
    <name type="scientific">Dendrobium catenatum</name>
    <dbReference type="NCBI Taxonomy" id="906689"/>
    <lineage>
        <taxon>Eukaryota</taxon>
        <taxon>Viridiplantae</taxon>
        <taxon>Streptophyta</taxon>
        <taxon>Embryophyta</taxon>
        <taxon>Tracheophyta</taxon>
        <taxon>Spermatophyta</taxon>
        <taxon>Magnoliopsida</taxon>
        <taxon>Liliopsida</taxon>
        <taxon>Asparagales</taxon>
        <taxon>Orchidaceae</taxon>
        <taxon>Epidendroideae</taxon>
        <taxon>Malaxideae</taxon>
        <taxon>Dendrobiinae</taxon>
        <taxon>Dendrobium</taxon>
    </lineage>
</organism>
<keyword evidence="9" id="KW-0472">Membrane</keyword>
<keyword evidence="5" id="KW-0813">Transport</keyword>
<dbReference type="GO" id="GO:0034045">
    <property type="term" value="C:phagophore assembly site membrane"/>
    <property type="evidence" value="ECO:0007669"/>
    <property type="project" value="UniProtKB-SubCell"/>
</dbReference>
<dbReference type="GO" id="GO:0043495">
    <property type="term" value="F:protein-membrane adaptor activity"/>
    <property type="evidence" value="ECO:0007669"/>
    <property type="project" value="TreeGrafter"/>
</dbReference>
<evidence type="ECO:0000256" key="1">
    <source>
        <dbReference type="ARBA" id="ARBA00004406"/>
    </source>
</evidence>
<dbReference type="GO" id="GO:0061723">
    <property type="term" value="P:glycophagy"/>
    <property type="evidence" value="ECO:0007669"/>
    <property type="project" value="TreeGrafter"/>
</dbReference>
<dbReference type="GO" id="GO:0000045">
    <property type="term" value="P:autophagosome assembly"/>
    <property type="evidence" value="ECO:0007669"/>
    <property type="project" value="TreeGrafter"/>
</dbReference>
<dbReference type="OrthoDB" id="18982at2759"/>
<dbReference type="EMBL" id="KZ502564">
    <property type="protein sequence ID" value="PKU75910.1"/>
    <property type="molecule type" value="Genomic_DNA"/>
</dbReference>
<comment type="catalytic activity">
    <reaction evidence="10">
        <text>a 1,2-diacyl-sn-glycero-3-phospho-L-serine(in) = a 1,2-diacyl-sn-glycero-3-phospho-L-serine(out)</text>
        <dbReference type="Rhea" id="RHEA:38663"/>
        <dbReference type="ChEBI" id="CHEBI:57262"/>
    </reaction>
</comment>
<dbReference type="GO" id="GO:0006869">
    <property type="term" value="P:lipid transport"/>
    <property type="evidence" value="ECO:0007669"/>
    <property type="project" value="UniProtKB-KW"/>
</dbReference>
<keyword evidence="14" id="KW-1185">Reference proteome</keyword>
<evidence type="ECO:0000256" key="9">
    <source>
        <dbReference type="ARBA" id="ARBA00023136"/>
    </source>
</evidence>
<evidence type="ECO:0000256" key="2">
    <source>
        <dbReference type="ARBA" id="ARBA00004623"/>
    </source>
</evidence>
<evidence type="ECO:0000256" key="6">
    <source>
        <dbReference type="ARBA" id="ARBA00022824"/>
    </source>
</evidence>
<proteinExistence type="inferred from homology"/>
<evidence type="ECO:0000256" key="3">
    <source>
        <dbReference type="ARBA" id="ARBA00009714"/>
    </source>
</evidence>
<evidence type="ECO:0000256" key="7">
    <source>
        <dbReference type="ARBA" id="ARBA00023006"/>
    </source>
</evidence>
<dbReference type="GO" id="GO:0061709">
    <property type="term" value="P:reticulophagy"/>
    <property type="evidence" value="ECO:0007669"/>
    <property type="project" value="TreeGrafter"/>
</dbReference>
<protein>
    <recommendedName>
        <fullName evidence="4">Autophagy-related protein 2</fullName>
    </recommendedName>
</protein>
<name>A0A2I0WJR5_9ASPA</name>
<evidence type="ECO:0000256" key="10">
    <source>
        <dbReference type="ARBA" id="ARBA00024479"/>
    </source>
</evidence>
<comment type="subcellular location">
    <subcellularLocation>
        <location evidence="1">Endoplasmic reticulum membrane</location>
        <topology evidence="1">Peripheral membrane protein</topology>
    </subcellularLocation>
    <subcellularLocation>
        <location evidence="2">Preautophagosomal structure membrane</location>
        <topology evidence="2">Peripheral membrane protein</topology>
    </subcellularLocation>
</comment>
<keyword evidence="8" id="KW-0445">Lipid transport</keyword>
<dbReference type="PANTHER" id="PTHR13190">
    <property type="entry name" value="AUTOPHAGY-RELATED 2, ISOFORM A"/>
    <property type="match status" value="1"/>
</dbReference>
<evidence type="ECO:0000256" key="11">
    <source>
        <dbReference type="ARBA" id="ARBA00024615"/>
    </source>
</evidence>
<comment type="similarity">
    <text evidence="3">Belongs to the ATG2 family.</text>
</comment>
<dbReference type="GO" id="GO:0000422">
    <property type="term" value="P:autophagy of mitochondrion"/>
    <property type="evidence" value="ECO:0007669"/>
    <property type="project" value="TreeGrafter"/>
</dbReference>
<reference evidence="13 14" key="1">
    <citation type="journal article" date="2016" name="Sci. Rep.">
        <title>The Dendrobium catenatum Lindl. genome sequence provides insights into polysaccharide synthase, floral development and adaptive evolution.</title>
        <authorList>
            <person name="Zhang G.Q."/>
            <person name="Xu Q."/>
            <person name="Bian C."/>
            <person name="Tsai W.C."/>
            <person name="Yeh C.M."/>
            <person name="Liu K.W."/>
            <person name="Yoshida K."/>
            <person name="Zhang L.S."/>
            <person name="Chang S.B."/>
            <person name="Chen F."/>
            <person name="Shi Y."/>
            <person name="Su Y.Y."/>
            <person name="Zhang Y.Q."/>
            <person name="Chen L.J."/>
            <person name="Yin Y."/>
            <person name="Lin M."/>
            <person name="Huang H."/>
            <person name="Deng H."/>
            <person name="Wang Z.W."/>
            <person name="Zhu S.L."/>
            <person name="Zhao X."/>
            <person name="Deng C."/>
            <person name="Niu S.C."/>
            <person name="Huang J."/>
            <person name="Wang M."/>
            <person name="Liu G.H."/>
            <person name="Yang H.J."/>
            <person name="Xiao X.J."/>
            <person name="Hsiao Y.Y."/>
            <person name="Wu W.L."/>
            <person name="Chen Y.Y."/>
            <person name="Mitsuda N."/>
            <person name="Ohme-Takagi M."/>
            <person name="Luo Y.B."/>
            <person name="Van de Peer Y."/>
            <person name="Liu Z.J."/>
        </authorList>
    </citation>
    <scope>NUCLEOTIDE SEQUENCE [LARGE SCALE GENOMIC DNA]</scope>
    <source>
        <tissue evidence="13">The whole plant</tissue>
    </source>
</reference>
<keyword evidence="6" id="KW-0256">Endoplasmic reticulum</keyword>
<dbReference type="STRING" id="906689.A0A2I0WJR5"/>
<gene>
    <name evidence="13" type="ORF">MA16_Dca005957</name>
</gene>
<evidence type="ECO:0000313" key="14">
    <source>
        <dbReference type="Proteomes" id="UP000233837"/>
    </source>
</evidence>
<comment type="catalytic activity">
    <reaction evidence="11">
        <text>a 1,2-diacyl-sn-glycero-3-phosphoethanolamine(in) = a 1,2-diacyl-sn-glycero-3-phosphoethanolamine(out)</text>
        <dbReference type="Rhea" id="RHEA:38895"/>
        <dbReference type="ChEBI" id="CHEBI:64612"/>
    </reaction>
</comment>
<evidence type="ECO:0000313" key="13">
    <source>
        <dbReference type="EMBL" id="PKU75910.1"/>
    </source>
</evidence>
<dbReference type="GO" id="GO:0005789">
    <property type="term" value="C:endoplasmic reticulum membrane"/>
    <property type="evidence" value="ECO:0007669"/>
    <property type="project" value="UniProtKB-SubCell"/>
</dbReference>
<dbReference type="GO" id="GO:0061908">
    <property type="term" value="C:phagophore"/>
    <property type="evidence" value="ECO:0007669"/>
    <property type="project" value="TreeGrafter"/>
</dbReference>
<evidence type="ECO:0000256" key="5">
    <source>
        <dbReference type="ARBA" id="ARBA00022448"/>
    </source>
</evidence>
<dbReference type="Proteomes" id="UP000233837">
    <property type="component" value="Unassembled WGS sequence"/>
</dbReference>
<evidence type="ECO:0000256" key="8">
    <source>
        <dbReference type="ARBA" id="ARBA00023055"/>
    </source>
</evidence>
<reference evidence="13 14" key="2">
    <citation type="journal article" date="2017" name="Nature">
        <title>The Apostasia genome and the evolution of orchids.</title>
        <authorList>
            <person name="Zhang G.Q."/>
            <person name="Liu K.W."/>
            <person name="Li Z."/>
            <person name="Lohaus R."/>
            <person name="Hsiao Y.Y."/>
            <person name="Niu S.C."/>
            <person name="Wang J.Y."/>
            <person name="Lin Y.C."/>
            <person name="Xu Q."/>
            <person name="Chen L.J."/>
            <person name="Yoshida K."/>
            <person name="Fujiwara S."/>
            <person name="Wang Z.W."/>
            <person name="Zhang Y.Q."/>
            <person name="Mitsuda N."/>
            <person name="Wang M."/>
            <person name="Liu G.H."/>
            <person name="Pecoraro L."/>
            <person name="Huang H.X."/>
            <person name="Xiao X.J."/>
            <person name="Lin M."/>
            <person name="Wu X.Y."/>
            <person name="Wu W.L."/>
            <person name="Chen Y.Y."/>
            <person name="Chang S.B."/>
            <person name="Sakamoto S."/>
            <person name="Ohme-Takagi M."/>
            <person name="Yagi M."/>
            <person name="Zeng S.J."/>
            <person name="Shen C.Y."/>
            <person name="Yeh C.M."/>
            <person name="Luo Y.B."/>
            <person name="Tsai W.C."/>
            <person name="Van de Peer Y."/>
            <person name="Liu Z.J."/>
        </authorList>
    </citation>
    <scope>NUCLEOTIDE SEQUENCE [LARGE SCALE GENOMIC DNA]</scope>
    <source>
        <tissue evidence="13">The whole plant</tissue>
    </source>
</reference>